<dbReference type="Pfam" id="PF04749">
    <property type="entry name" value="PLAC8"/>
    <property type="match status" value="1"/>
</dbReference>
<dbReference type="OrthoDB" id="1045822at2759"/>
<dbReference type="InterPro" id="IPR006461">
    <property type="entry name" value="PLAC_motif_containing"/>
</dbReference>
<dbReference type="STRING" id="47428.A0A284RKS7"/>
<protein>
    <recommendedName>
        <fullName evidence="3">PLAC8-domain-containing protein</fullName>
    </recommendedName>
</protein>
<gene>
    <name evidence="1" type="ORF">ARMOST_12740</name>
</gene>
<evidence type="ECO:0000313" key="2">
    <source>
        <dbReference type="Proteomes" id="UP000219338"/>
    </source>
</evidence>
<proteinExistence type="predicted"/>
<dbReference type="AlphaFoldDB" id="A0A284RKS7"/>
<reference evidence="2" key="1">
    <citation type="journal article" date="2017" name="Nat. Ecol. Evol.">
        <title>Genome expansion and lineage-specific genetic innovations in the forest pathogenic fungi Armillaria.</title>
        <authorList>
            <person name="Sipos G."/>
            <person name="Prasanna A.N."/>
            <person name="Walter M.C."/>
            <person name="O'Connor E."/>
            <person name="Balint B."/>
            <person name="Krizsan K."/>
            <person name="Kiss B."/>
            <person name="Hess J."/>
            <person name="Varga T."/>
            <person name="Slot J."/>
            <person name="Riley R."/>
            <person name="Boka B."/>
            <person name="Rigling D."/>
            <person name="Barry K."/>
            <person name="Lee J."/>
            <person name="Mihaltcheva S."/>
            <person name="LaButti K."/>
            <person name="Lipzen A."/>
            <person name="Waldron R."/>
            <person name="Moloney N.M."/>
            <person name="Sperisen C."/>
            <person name="Kredics L."/>
            <person name="Vagvoelgyi C."/>
            <person name="Patrignani A."/>
            <person name="Fitzpatrick D."/>
            <person name="Nagy I."/>
            <person name="Doyle S."/>
            <person name="Anderson J.B."/>
            <person name="Grigoriev I.V."/>
            <person name="Gueldener U."/>
            <person name="Muensterkoetter M."/>
            <person name="Nagy L.G."/>
        </authorList>
    </citation>
    <scope>NUCLEOTIDE SEQUENCE [LARGE SCALE GENOMIC DNA]</scope>
    <source>
        <strain evidence="2">C18/9</strain>
    </source>
</reference>
<accession>A0A284RKS7</accession>
<keyword evidence="2" id="KW-1185">Reference proteome</keyword>
<evidence type="ECO:0000313" key="1">
    <source>
        <dbReference type="EMBL" id="SJL09362.1"/>
    </source>
</evidence>
<dbReference type="NCBIfam" id="TIGR01571">
    <property type="entry name" value="A_thal_Cys_rich"/>
    <property type="match status" value="1"/>
</dbReference>
<dbReference type="OMA" id="DEWRECC"/>
<organism evidence="1 2">
    <name type="scientific">Armillaria ostoyae</name>
    <name type="common">Armillaria root rot fungus</name>
    <dbReference type="NCBI Taxonomy" id="47428"/>
    <lineage>
        <taxon>Eukaryota</taxon>
        <taxon>Fungi</taxon>
        <taxon>Dikarya</taxon>
        <taxon>Basidiomycota</taxon>
        <taxon>Agaricomycotina</taxon>
        <taxon>Agaricomycetes</taxon>
        <taxon>Agaricomycetidae</taxon>
        <taxon>Agaricales</taxon>
        <taxon>Marasmiineae</taxon>
        <taxon>Physalacriaceae</taxon>
        <taxon>Armillaria</taxon>
    </lineage>
</organism>
<name>A0A284RKS7_ARMOS</name>
<dbReference type="EMBL" id="FUEG01000010">
    <property type="protein sequence ID" value="SJL09362.1"/>
    <property type="molecule type" value="Genomic_DNA"/>
</dbReference>
<sequence>MSPSFITYNHINAPPPAYTPHNDGGAPKQDPLASIDSLLDSFRTLHHEQNLPQNSKLYVTRQPEPLNSMSTDKYAKSPEDSTLKRTKWSRSLFHVWGDLRSCVSACVCPCITFGRNADRVEHLQRTGNSHPDPFGGSCSDSCCIYAACIPFCGAACGIQAQNRRAVRERYGIDGHIVKDCFASTCCYPCELTQESKQIALEERQWAELSDV</sequence>
<evidence type="ECO:0008006" key="3">
    <source>
        <dbReference type="Google" id="ProtNLM"/>
    </source>
</evidence>
<dbReference type="PANTHER" id="PTHR15907">
    <property type="entry name" value="DUF614 FAMILY PROTEIN-RELATED"/>
    <property type="match status" value="1"/>
</dbReference>
<dbReference type="Proteomes" id="UP000219338">
    <property type="component" value="Unassembled WGS sequence"/>
</dbReference>